<evidence type="ECO:0000313" key="2">
    <source>
        <dbReference type="EMBL" id="CAL1269062.1"/>
    </source>
</evidence>
<proteinExistence type="predicted"/>
<evidence type="ECO:0000313" key="3">
    <source>
        <dbReference type="Proteomes" id="UP001497382"/>
    </source>
</evidence>
<reference evidence="2 3" key="1">
    <citation type="submission" date="2024-04" db="EMBL/GenBank/DDBJ databases">
        <authorList>
            <person name="Rising A."/>
            <person name="Reimegard J."/>
            <person name="Sonavane S."/>
            <person name="Akerstrom W."/>
            <person name="Nylinder S."/>
            <person name="Hedman E."/>
            <person name="Kallberg Y."/>
        </authorList>
    </citation>
    <scope>NUCLEOTIDE SEQUENCE [LARGE SCALE GENOMIC DNA]</scope>
</reference>
<protein>
    <submittedName>
        <fullName evidence="2">Uncharacterized protein</fullName>
    </submittedName>
</protein>
<comment type="caution">
    <text evidence="2">The sequence shown here is derived from an EMBL/GenBank/DDBJ whole genome shotgun (WGS) entry which is preliminary data.</text>
</comment>
<accession>A0AAV1ZC77</accession>
<keyword evidence="1" id="KW-0472">Membrane</keyword>
<keyword evidence="1" id="KW-1133">Transmembrane helix</keyword>
<dbReference type="AlphaFoldDB" id="A0AAV1ZC77"/>
<keyword evidence="3" id="KW-1185">Reference proteome</keyword>
<keyword evidence="1" id="KW-0812">Transmembrane</keyword>
<dbReference type="Proteomes" id="UP001497382">
    <property type="component" value="Unassembled WGS sequence"/>
</dbReference>
<feature type="transmembrane region" description="Helical" evidence="1">
    <location>
        <begin position="6"/>
        <end position="24"/>
    </location>
</feature>
<organism evidence="2 3">
    <name type="scientific">Larinioides sclopetarius</name>
    <dbReference type="NCBI Taxonomy" id="280406"/>
    <lineage>
        <taxon>Eukaryota</taxon>
        <taxon>Metazoa</taxon>
        <taxon>Ecdysozoa</taxon>
        <taxon>Arthropoda</taxon>
        <taxon>Chelicerata</taxon>
        <taxon>Arachnida</taxon>
        <taxon>Araneae</taxon>
        <taxon>Araneomorphae</taxon>
        <taxon>Entelegynae</taxon>
        <taxon>Araneoidea</taxon>
        <taxon>Araneidae</taxon>
        <taxon>Larinioides</taxon>
    </lineage>
</organism>
<gene>
    <name evidence="2" type="ORF">LARSCL_LOCUS4544</name>
</gene>
<sequence>MKKVFLVIYAVKNFLGKIILMHIVQFM</sequence>
<dbReference type="EMBL" id="CAXIEN010000037">
    <property type="protein sequence ID" value="CAL1269062.1"/>
    <property type="molecule type" value="Genomic_DNA"/>
</dbReference>
<evidence type="ECO:0000256" key="1">
    <source>
        <dbReference type="SAM" id="Phobius"/>
    </source>
</evidence>
<name>A0AAV1ZC77_9ARAC</name>